<accession>A0A517MR28</accession>
<dbReference type="KEGG" id="amob:HG15A2_06030"/>
<name>A0A517MR28_9BACT</name>
<dbReference type="AlphaFoldDB" id="A0A517MR28"/>
<protein>
    <submittedName>
        <fullName evidence="1">Uncharacterized protein</fullName>
    </submittedName>
</protein>
<keyword evidence="2" id="KW-1185">Reference proteome</keyword>
<dbReference type="EMBL" id="CP036263">
    <property type="protein sequence ID" value="QDS97342.1"/>
    <property type="molecule type" value="Genomic_DNA"/>
</dbReference>
<dbReference type="Proteomes" id="UP000319852">
    <property type="component" value="Chromosome"/>
</dbReference>
<evidence type="ECO:0000313" key="1">
    <source>
        <dbReference type="EMBL" id="QDS97342.1"/>
    </source>
</evidence>
<gene>
    <name evidence="1" type="ORF">HG15A2_06030</name>
</gene>
<reference evidence="1 2" key="1">
    <citation type="submission" date="2019-02" db="EMBL/GenBank/DDBJ databases">
        <title>Deep-cultivation of Planctomycetes and their phenomic and genomic characterization uncovers novel biology.</title>
        <authorList>
            <person name="Wiegand S."/>
            <person name="Jogler M."/>
            <person name="Boedeker C."/>
            <person name="Pinto D."/>
            <person name="Vollmers J."/>
            <person name="Rivas-Marin E."/>
            <person name="Kohn T."/>
            <person name="Peeters S.H."/>
            <person name="Heuer A."/>
            <person name="Rast P."/>
            <person name="Oberbeckmann S."/>
            <person name="Bunk B."/>
            <person name="Jeske O."/>
            <person name="Meyerdierks A."/>
            <person name="Storesund J.E."/>
            <person name="Kallscheuer N."/>
            <person name="Luecker S."/>
            <person name="Lage O.M."/>
            <person name="Pohl T."/>
            <person name="Merkel B.J."/>
            <person name="Hornburger P."/>
            <person name="Mueller R.-W."/>
            <person name="Bruemmer F."/>
            <person name="Labrenz M."/>
            <person name="Spormann A.M."/>
            <person name="Op den Camp H."/>
            <person name="Overmann J."/>
            <person name="Amann R."/>
            <person name="Jetten M.S.M."/>
            <person name="Mascher T."/>
            <person name="Medema M.H."/>
            <person name="Devos D.P."/>
            <person name="Kaster A.-K."/>
            <person name="Ovreas L."/>
            <person name="Rohde M."/>
            <person name="Galperin M.Y."/>
            <person name="Jogler C."/>
        </authorList>
    </citation>
    <scope>NUCLEOTIDE SEQUENCE [LARGE SCALE GENOMIC DNA]</scope>
    <source>
        <strain evidence="1 2">HG15A2</strain>
    </source>
</reference>
<evidence type="ECO:0000313" key="2">
    <source>
        <dbReference type="Proteomes" id="UP000319852"/>
    </source>
</evidence>
<proteinExistence type="predicted"/>
<dbReference type="RefSeq" id="WP_145057643.1">
    <property type="nucleotide sequence ID" value="NZ_CP036263.1"/>
</dbReference>
<organism evidence="1 2">
    <name type="scientific">Adhaeretor mobilis</name>
    <dbReference type="NCBI Taxonomy" id="1930276"/>
    <lineage>
        <taxon>Bacteria</taxon>
        <taxon>Pseudomonadati</taxon>
        <taxon>Planctomycetota</taxon>
        <taxon>Planctomycetia</taxon>
        <taxon>Pirellulales</taxon>
        <taxon>Lacipirellulaceae</taxon>
        <taxon>Adhaeretor</taxon>
    </lineage>
</organism>
<sequence>MNWVETLRIATHALVAGARRQTSLLAEDLPLLADFSQMNRRTRRAMRTGRGVRATYLYIEHQRRRLARRREIRELVGH</sequence>